<dbReference type="InterPro" id="IPR036844">
    <property type="entry name" value="Hint_dom_sf"/>
</dbReference>
<sequence length="2319" mass="250277">MPAVNAMRSGTRRAVTIGLVALLAAAVGGQIPARAQRPAGAPHLEPQRYPSAPLHEVKRAKPSKDTGSADVKRPAPVWPSTSAAEVALPATAAGDRSATTAVRAGTLPVTVRPVAGSPTARSAASVPGKVRVEVLSRTETAAAGVNGLLLRVGRSDGTRSAGQVEIGVDYAAFASAYGADWSTRLRLERLPECALTAPSTRDCGPVALGSRNNVRTRTVSATVSAAPVSGAVSSAEAKRLGVAPAAASAGTLVALTSGPSGGAGNFTASSLSPSSSWSQSGATGSFQWSYPMRTPPGPGGPSPSLTVGYSSQSVDGRHAASNNQPGAFGEGFDYSPGFIERRYKACSDDMGGNANNTVKTGDLCWGPDNAVMSLNGSSVELLKGSDGKWHPRNEDGSKIELATTPAYSNGDDNNEYWKVTTTDGTQYWFGRHQLPGWTTGKPTTNSVLTVPVYGNNPGEPCYAATFAASDCNDKRQAWRWNLDYVQDIHGNTMSYWWAKETNYYAKNKVTSTPVVYDRAGYLTRIDYGSDNRDNNEYAASSPYVENVPVRIDLTNIDRCLSNCTTKNETTWPDTPWDQECLASTKPCLNGSPTFWSAKRTTEVLTKVWKGSAYQKVDSWTFRQSFPDPGDGTRAGLWLEGITHKGLNGGTVTAPEVTFERVQMQNRVDAAGSDWALAMNWHRVKQISLETGGKIFVTYSDPECVKGSKMPSKSALDSNTLLCYPVRWTPPGYTDKVTDFFHKYVVKEVQQIDEVGGARPVRTAYDYLNDNDEPLWHYEDDTGIAPDDTRTWSQWRGYPTVVTYLGEGVDRTKTETLYFRGMYGDKLAAGGTRTTKVQGREGGPANDYEHFAGSPRETITWLGATVLAATVTDMWRSDPPTATRSGTPVAEARYARIGATHARGTTDGGIQRTTTTTSYDEYGMPTDVEDGGDDSKTGDEACVKTEYSRNTTKWLLDPVRRTHGWVGGCGTTPTAENQITADTRFSFDSQAYGAAPTSGLATAVETITGFSGGTRTYKKVSSATYDAYGRVDASFDIAGEKTDTDYVPASGGPVTQVITTNPLLWKSTVDLDPAFGVPVKITDPNNRVTEVTYDAAGRTTAVWLPNRDRAIYGSAPSNSYSYTLSRSQPSFITTKALNAGGGTDTSYLLLDGLGRPRQAQEPAYGSGRILADTFYDAAGRIYKENAAYFDAGAIDTTIIKFRDDKDVPSQTKTLYDTAGRPIHSLLLGTNAGVQVEKARTSTTYHGDHTTVTPPTGDAATTVWTDLYGRTEKLWQYHGPTATGTYDETSYTYHPVGQLATVKDPSGNTWSYSYDIQGRPTSTTDPDTGISTSKYNDLGELERTTDARPDTPDIWYTYDRMGRPLTTREGSLTGPKRTEFTYDSPIKGAMKSSSRWIGAEEYRNELVSVDKMDRPTQTKLTLPSSQAGFCGIGAVTCTFTSKASFLADGSPNTRTLPAAGGLSEEVLNYQYDSTYALLDKLATNYGDASYYAIESKYTSLHELSIITRSTQLTGTKSVKTQDTFDPATGRVTNSSLQRSTGPVPVANTSYEYDASGNLLKIDDNSVARPRDTQCFAYDHQRRLTEAWTPASYDCGAKPQAESELGGPAPYWQQWSFGAADHPQGRVGNRLTQVERGTPTGTVTTSYSYPAAKAAQPHRLDGWSRTDNTGTTTGSYTYDEAGNMKTRPGKSGQQTMSWDVEGHLTSVTDSAGSNSYIYDASGNRLIATDPTGSTLFLGDQEVRKNGTNGQVSAIRYYGFNGEVIAQRTVTGITWLASDHQGTSQVSITNDTNQTITQRRQTPYGAPRGAAVTWPNQQGFLGGYQDPTGLTHLGAREYDPSIGRFVSADPINDPGNPQQMQAYAYASNNPTTYADPSGEIIPEYAGIDTPKGLCPRTIDGYACQDVVEKYKPQSTRRDKGLVNNKVLHDAAGVVSWVPVLGTGADAADAALYLHEGDTKSAIITMAPGPPVCKFAKRACKWVSEQLGRKAEKKAAQTLSKEALERLTPKINPRQELAEMAMLKAEARAKDLAKVKPKAPPAPAKKPDPGTKGKPATKNTDAPPEKSCKHSFAADTPVLMADGESKPIAEVAEGEEVIAHDPETGATSAEPVDAVHVNEDEALTNLSVRDGDGEFVTLHTTQHHPFWSESRDRWVEAVELQPTEELLSPDGVAVTVAKVDNFSGQRTMRDLTVRGVHTYYVMAGGTPVLVHNCGGSINPGLVRFSQDTVSPRFSTGETIEQTAAALRSGYTKPTDLPPVRLTVRDGQVYSLDNRRLVAFQKAGIQMPFRMATPEEAASEAWKFTTKNEGRSIVINYFDPVEWAP</sequence>
<gene>
    <name evidence="4" type="ORF">GA0070213_107338</name>
</gene>
<dbReference type="NCBIfam" id="TIGR01643">
    <property type="entry name" value="YD_repeat_2x"/>
    <property type="match status" value="2"/>
</dbReference>
<feature type="region of interest" description="Disordered" evidence="2">
    <location>
        <begin position="2027"/>
        <end position="2064"/>
    </location>
</feature>
<dbReference type="Gene3D" id="2.180.10.10">
    <property type="entry name" value="RHS repeat-associated core"/>
    <property type="match status" value="2"/>
</dbReference>
<dbReference type="PROSITE" id="PS50818">
    <property type="entry name" value="INTEIN_C_TER"/>
    <property type="match status" value="1"/>
</dbReference>
<evidence type="ECO:0000256" key="1">
    <source>
        <dbReference type="ARBA" id="ARBA00022737"/>
    </source>
</evidence>
<dbReference type="Pfam" id="PF25023">
    <property type="entry name" value="TEN_YD-shell"/>
    <property type="match status" value="1"/>
</dbReference>
<evidence type="ECO:0000259" key="3">
    <source>
        <dbReference type="SMART" id="SM00306"/>
    </source>
</evidence>
<keyword evidence="1" id="KW-0677">Repeat</keyword>
<evidence type="ECO:0000313" key="4">
    <source>
        <dbReference type="EMBL" id="SCG63339.1"/>
    </source>
</evidence>
<feature type="compositionally biased region" description="Low complexity" evidence="2">
    <location>
        <begin position="1663"/>
        <end position="1676"/>
    </location>
</feature>
<dbReference type="Gene3D" id="2.170.16.10">
    <property type="entry name" value="Hedgehog/Intein (Hint) domain"/>
    <property type="match status" value="1"/>
</dbReference>
<reference evidence="5" key="1">
    <citation type="submission" date="2016-06" db="EMBL/GenBank/DDBJ databases">
        <authorList>
            <person name="Varghese N."/>
            <person name="Submissions Spin"/>
        </authorList>
    </citation>
    <scope>NUCLEOTIDE SEQUENCE [LARGE SCALE GENOMIC DNA]</scope>
    <source>
        <strain evidence="5">DSM 45647</strain>
    </source>
</reference>
<dbReference type="InterPro" id="IPR031325">
    <property type="entry name" value="RHS_repeat"/>
</dbReference>
<evidence type="ECO:0000313" key="5">
    <source>
        <dbReference type="Proteomes" id="UP000199360"/>
    </source>
</evidence>
<feature type="region of interest" description="Disordered" evidence="2">
    <location>
        <begin position="36"/>
        <end position="78"/>
    </location>
</feature>
<dbReference type="STRING" id="745366.GA0070213_107338"/>
<feature type="compositionally biased region" description="Low complexity" evidence="2">
    <location>
        <begin position="907"/>
        <end position="916"/>
    </location>
</feature>
<dbReference type="NCBIfam" id="TIGR03696">
    <property type="entry name" value="Rhs_assc_core"/>
    <property type="match status" value="1"/>
</dbReference>
<dbReference type="InterPro" id="IPR030934">
    <property type="entry name" value="Intein_C"/>
</dbReference>
<dbReference type="EMBL" id="FMDM01000007">
    <property type="protein sequence ID" value="SCG63339.1"/>
    <property type="molecule type" value="Genomic_DNA"/>
</dbReference>
<evidence type="ECO:0000256" key="2">
    <source>
        <dbReference type="SAM" id="MobiDB-lite"/>
    </source>
</evidence>
<feature type="region of interest" description="Disordered" evidence="2">
    <location>
        <begin position="1655"/>
        <end position="1692"/>
    </location>
</feature>
<keyword evidence="5" id="KW-1185">Reference proteome</keyword>
<dbReference type="PANTHER" id="PTHR32305">
    <property type="match status" value="1"/>
</dbReference>
<dbReference type="Pfam" id="PF07591">
    <property type="entry name" value="PT-HINT"/>
    <property type="match status" value="1"/>
</dbReference>
<feature type="domain" description="Hint" evidence="3">
    <location>
        <begin position="2064"/>
        <end position="2165"/>
    </location>
</feature>
<name>A0A1C5IZG4_9ACTN</name>
<dbReference type="Proteomes" id="UP000199360">
    <property type="component" value="Unassembled WGS sequence"/>
</dbReference>
<protein>
    <submittedName>
        <fullName evidence="4">Intein C-terminal splicing region/intein N-terminal splicing region/RHS repeat-associated core domain-containing protein</fullName>
    </submittedName>
</protein>
<dbReference type="InterPro" id="IPR056823">
    <property type="entry name" value="TEN-like_YD-shell"/>
</dbReference>
<feature type="compositionally biased region" description="Basic and acidic residues" evidence="2">
    <location>
        <begin position="55"/>
        <end position="64"/>
    </location>
</feature>
<feature type="region of interest" description="Disordered" evidence="2">
    <location>
        <begin position="902"/>
        <end position="937"/>
    </location>
</feature>
<dbReference type="Pfam" id="PF05593">
    <property type="entry name" value="RHS_repeat"/>
    <property type="match status" value="1"/>
</dbReference>
<feature type="compositionally biased region" description="Polar residues" evidence="2">
    <location>
        <begin position="1528"/>
        <end position="1543"/>
    </location>
</feature>
<accession>A0A1C5IZG4</accession>
<dbReference type="SUPFAM" id="SSF51294">
    <property type="entry name" value="Hedgehog/intein (Hint) domain"/>
    <property type="match status" value="1"/>
</dbReference>
<dbReference type="SMART" id="SM00306">
    <property type="entry name" value="HintN"/>
    <property type="match status" value="1"/>
</dbReference>
<dbReference type="PANTHER" id="PTHR32305:SF17">
    <property type="entry name" value="TRNA NUCLEASE WAPA"/>
    <property type="match status" value="1"/>
</dbReference>
<organism evidence="4 5">
    <name type="scientific">Micromonospora humi</name>
    <dbReference type="NCBI Taxonomy" id="745366"/>
    <lineage>
        <taxon>Bacteria</taxon>
        <taxon>Bacillati</taxon>
        <taxon>Actinomycetota</taxon>
        <taxon>Actinomycetes</taxon>
        <taxon>Micromonosporales</taxon>
        <taxon>Micromonosporaceae</taxon>
        <taxon>Micromonospora</taxon>
    </lineage>
</organism>
<dbReference type="CDD" id="cd00081">
    <property type="entry name" value="Hint"/>
    <property type="match status" value="1"/>
</dbReference>
<dbReference type="InterPro" id="IPR050708">
    <property type="entry name" value="T6SS_VgrG/RHS"/>
</dbReference>
<feature type="region of interest" description="Disordered" evidence="2">
    <location>
        <begin position="1518"/>
        <end position="1543"/>
    </location>
</feature>
<proteinExistence type="predicted"/>
<dbReference type="InterPro" id="IPR003587">
    <property type="entry name" value="Hint_dom_N"/>
</dbReference>
<dbReference type="InterPro" id="IPR022385">
    <property type="entry name" value="Rhs_assc_core"/>
</dbReference>
<dbReference type="InterPro" id="IPR006530">
    <property type="entry name" value="YD"/>
</dbReference>